<evidence type="ECO:0000313" key="3">
    <source>
        <dbReference type="Proteomes" id="UP000279553"/>
    </source>
</evidence>
<dbReference type="PANTHER" id="PTHR43581:SF4">
    <property type="entry name" value="ATP_GTP PHOSPHATASE"/>
    <property type="match status" value="1"/>
</dbReference>
<dbReference type="AlphaFoldDB" id="A0A3M4UGK5"/>
<dbReference type="Gene3D" id="3.40.50.300">
    <property type="entry name" value="P-loop containing nucleotide triphosphate hydrolases"/>
    <property type="match status" value="1"/>
</dbReference>
<name>A0A3M4UGK5_PSEA0</name>
<gene>
    <name evidence="2" type="ORF">ALQ05_01073</name>
</gene>
<evidence type="ECO:0000313" key="2">
    <source>
        <dbReference type="EMBL" id="RMQ36847.1"/>
    </source>
</evidence>
<dbReference type="RefSeq" id="WP_122389867.1">
    <property type="nucleotide sequence ID" value="NZ_RBRD01000156.1"/>
</dbReference>
<dbReference type="SUPFAM" id="SSF52540">
    <property type="entry name" value="P-loop containing nucleoside triphosphate hydrolases"/>
    <property type="match status" value="1"/>
</dbReference>
<sequence length="571" mass="64700">MILENIKIKNFRTLVADTLVSFSNGITIVGPNSSGKTNILKAVEMFFTGFENKNKYCVERDFPVGLESGQTSLTASFILEHDDEMALEYYRLLNSCLDQPKTLSDKVTVYLTFSKTGNPSYRLFVGDKFHDDKRGQFNAYQKFFLETLFGKFECHYVASSKNIDDLYSELLLPYIKRSVSARLDEKIAEIEICLGGISDAIDYQLNAVGMGNIKTHFKIPNNSLEKLLGSFEFHLSDPVITEIDRKGMGIQSASIIASFSWITQEEKKLGKTPVWLIEEPESYLHPELAGCCYEILKDLGGIAHVIVTTHSLAFVPKDPRAVIRTEIESGATKIAICASYIEATRAIRNSLGVRFSDFCNLGLWNIFVEGKTDRELYQWVLNHIEIKATGKHAWDNVRRADFLDFGGVGALEGFVKASWEYIHKERPVVCILDGNEAGDKTRRNIQGFCGNKDLPFEINKHLVLLSKGFALEGMFPHEWILDAHKENEAWFKDFATDLDGQLMPFVCKDEAAKEKLRTYLKARAENSNNDAWIERFEKIFNAVDDALELQASKIYKHDYKGNFSPVHALMD</sequence>
<reference evidence="2 3" key="1">
    <citation type="submission" date="2018-08" db="EMBL/GenBank/DDBJ databases">
        <title>Recombination of ecologically and evolutionarily significant loci maintains genetic cohesion in the Pseudomonas syringae species complex.</title>
        <authorList>
            <person name="Dillon M."/>
            <person name="Thakur S."/>
            <person name="Almeida R.N.D."/>
            <person name="Weir B.S."/>
            <person name="Guttman D.S."/>
        </authorList>
    </citation>
    <scope>NUCLEOTIDE SEQUENCE [LARGE SCALE GENOMIC DNA]</scope>
    <source>
        <strain evidence="2 3">ICMP 535</strain>
    </source>
</reference>
<feature type="domain" description="Endonuclease GajA/Old nuclease/RecF-like AAA" evidence="1">
    <location>
        <begin position="161"/>
        <end position="315"/>
    </location>
</feature>
<dbReference type="Pfam" id="PF13175">
    <property type="entry name" value="AAA_15"/>
    <property type="match status" value="2"/>
</dbReference>
<dbReference type="InterPro" id="IPR051396">
    <property type="entry name" value="Bact_Antivir_Def_Nuclease"/>
</dbReference>
<organism evidence="2 3">
    <name type="scientific">Pseudomonas amygdali pv. mori</name>
    <dbReference type="NCBI Taxonomy" id="34065"/>
    <lineage>
        <taxon>Bacteria</taxon>
        <taxon>Pseudomonadati</taxon>
        <taxon>Pseudomonadota</taxon>
        <taxon>Gammaproteobacteria</taxon>
        <taxon>Pseudomonadales</taxon>
        <taxon>Pseudomonadaceae</taxon>
        <taxon>Pseudomonas</taxon>
        <taxon>Pseudomonas amygdali</taxon>
    </lineage>
</organism>
<feature type="domain" description="Endonuclease GajA/Old nuclease/RecF-like AAA" evidence="1">
    <location>
        <begin position="1"/>
        <end position="77"/>
    </location>
</feature>
<dbReference type="InterPro" id="IPR041685">
    <property type="entry name" value="AAA_GajA/Old/RecF-like"/>
</dbReference>
<dbReference type="Proteomes" id="UP000279553">
    <property type="component" value="Unassembled WGS sequence"/>
</dbReference>
<protein>
    <recommendedName>
        <fullName evidence="1">Endonuclease GajA/Old nuclease/RecF-like AAA domain-containing protein</fullName>
    </recommendedName>
</protein>
<accession>A0A3M4UGK5</accession>
<comment type="caution">
    <text evidence="2">The sequence shown here is derived from an EMBL/GenBank/DDBJ whole genome shotgun (WGS) entry which is preliminary data.</text>
</comment>
<dbReference type="EMBL" id="RBRD01000156">
    <property type="protein sequence ID" value="RMQ36847.1"/>
    <property type="molecule type" value="Genomic_DNA"/>
</dbReference>
<evidence type="ECO:0000259" key="1">
    <source>
        <dbReference type="Pfam" id="PF13175"/>
    </source>
</evidence>
<dbReference type="InterPro" id="IPR027417">
    <property type="entry name" value="P-loop_NTPase"/>
</dbReference>
<dbReference type="PANTHER" id="PTHR43581">
    <property type="entry name" value="ATP/GTP PHOSPHATASE"/>
    <property type="match status" value="1"/>
</dbReference>
<proteinExistence type="predicted"/>